<dbReference type="Pfam" id="PF05368">
    <property type="entry name" value="NmrA"/>
    <property type="match status" value="1"/>
</dbReference>
<dbReference type="SUPFAM" id="SSF51735">
    <property type="entry name" value="NAD(P)-binding Rossmann-fold domains"/>
    <property type="match status" value="1"/>
</dbReference>
<keyword evidence="1" id="KW-0521">NADP</keyword>
<dbReference type="InterPro" id="IPR008030">
    <property type="entry name" value="NmrA-like"/>
</dbReference>
<dbReference type="GO" id="GO:0016491">
    <property type="term" value="F:oxidoreductase activity"/>
    <property type="evidence" value="ECO:0007669"/>
    <property type="project" value="UniProtKB-KW"/>
</dbReference>
<protein>
    <recommendedName>
        <fullName evidence="3">NmrA-like domain-containing protein</fullName>
    </recommendedName>
</protein>
<dbReference type="STRING" id="1036611.A0A1L9PPM7"/>
<dbReference type="InterPro" id="IPR051609">
    <property type="entry name" value="NmrA/Isoflavone_reductase-like"/>
</dbReference>
<dbReference type="Gene3D" id="3.90.25.10">
    <property type="entry name" value="UDP-galactose 4-epimerase, domain 1"/>
    <property type="match status" value="1"/>
</dbReference>
<evidence type="ECO:0000256" key="1">
    <source>
        <dbReference type="ARBA" id="ARBA00022857"/>
    </source>
</evidence>
<dbReference type="Gene3D" id="3.40.50.720">
    <property type="entry name" value="NAD(P)-binding Rossmann-like Domain"/>
    <property type="match status" value="1"/>
</dbReference>
<proteinExistence type="predicted"/>
<dbReference type="EMBL" id="KV878130">
    <property type="protein sequence ID" value="OJJ03406.1"/>
    <property type="molecule type" value="Genomic_DNA"/>
</dbReference>
<feature type="domain" description="NmrA-like" evidence="3">
    <location>
        <begin position="7"/>
        <end position="245"/>
    </location>
</feature>
<dbReference type="PANTHER" id="PTHR47706:SF11">
    <property type="entry name" value="ISOFLAVONE REDUCTASE FAMILY PROTEIN (AFU_ORTHOLOGUE AFUA_1G12510)"/>
    <property type="match status" value="1"/>
</dbReference>
<reference evidence="5" key="1">
    <citation type="journal article" date="2017" name="Genome Biol.">
        <title>Comparative genomics reveals high biological diversity and specific adaptations in the industrially and medically important fungal genus Aspergillus.</title>
        <authorList>
            <person name="de Vries R.P."/>
            <person name="Riley R."/>
            <person name="Wiebenga A."/>
            <person name="Aguilar-Osorio G."/>
            <person name="Amillis S."/>
            <person name="Uchima C.A."/>
            <person name="Anderluh G."/>
            <person name="Asadollahi M."/>
            <person name="Askin M."/>
            <person name="Barry K."/>
            <person name="Battaglia E."/>
            <person name="Bayram O."/>
            <person name="Benocci T."/>
            <person name="Braus-Stromeyer S.A."/>
            <person name="Caldana C."/>
            <person name="Canovas D."/>
            <person name="Cerqueira G.C."/>
            <person name="Chen F."/>
            <person name="Chen W."/>
            <person name="Choi C."/>
            <person name="Clum A."/>
            <person name="Dos Santos R.A."/>
            <person name="Damasio A.R."/>
            <person name="Diallinas G."/>
            <person name="Emri T."/>
            <person name="Fekete E."/>
            <person name="Flipphi M."/>
            <person name="Freyberg S."/>
            <person name="Gallo A."/>
            <person name="Gournas C."/>
            <person name="Habgood R."/>
            <person name="Hainaut M."/>
            <person name="Harispe M.L."/>
            <person name="Henrissat B."/>
            <person name="Hilden K.S."/>
            <person name="Hope R."/>
            <person name="Hossain A."/>
            <person name="Karabika E."/>
            <person name="Karaffa L."/>
            <person name="Karanyi Z."/>
            <person name="Krasevec N."/>
            <person name="Kuo A."/>
            <person name="Kusch H."/>
            <person name="LaButti K."/>
            <person name="Lagendijk E.L."/>
            <person name="Lapidus A."/>
            <person name="Levasseur A."/>
            <person name="Lindquist E."/>
            <person name="Lipzen A."/>
            <person name="Logrieco A.F."/>
            <person name="MacCabe A."/>
            <person name="Maekelae M.R."/>
            <person name="Malavazi I."/>
            <person name="Melin P."/>
            <person name="Meyer V."/>
            <person name="Mielnichuk N."/>
            <person name="Miskei M."/>
            <person name="Molnar A.P."/>
            <person name="Mule G."/>
            <person name="Ngan C.Y."/>
            <person name="Orejas M."/>
            <person name="Orosz E."/>
            <person name="Ouedraogo J.P."/>
            <person name="Overkamp K.M."/>
            <person name="Park H.-S."/>
            <person name="Perrone G."/>
            <person name="Piumi F."/>
            <person name="Punt P.J."/>
            <person name="Ram A.F."/>
            <person name="Ramon A."/>
            <person name="Rauscher S."/>
            <person name="Record E."/>
            <person name="Riano-Pachon D.M."/>
            <person name="Robert V."/>
            <person name="Roehrig J."/>
            <person name="Ruller R."/>
            <person name="Salamov A."/>
            <person name="Salih N.S."/>
            <person name="Samson R.A."/>
            <person name="Sandor E."/>
            <person name="Sanguinetti M."/>
            <person name="Schuetze T."/>
            <person name="Sepcic K."/>
            <person name="Shelest E."/>
            <person name="Sherlock G."/>
            <person name="Sophianopoulou V."/>
            <person name="Squina F.M."/>
            <person name="Sun H."/>
            <person name="Susca A."/>
            <person name="Todd R.B."/>
            <person name="Tsang A."/>
            <person name="Unkles S.E."/>
            <person name="van de Wiele N."/>
            <person name="van Rossen-Uffink D."/>
            <person name="Oliveira J.V."/>
            <person name="Vesth T.C."/>
            <person name="Visser J."/>
            <person name="Yu J.-H."/>
            <person name="Zhou M."/>
            <person name="Andersen M.R."/>
            <person name="Archer D.B."/>
            <person name="Baker S.E."/>
            <person name="Benoit I."/>
            <person name="Brakhage A.A."/>
            <person name="Braus G.H."/>
            <person name="Fischer R."/>
            <person name="Frisvad J.C."/>
            <person name="Goldman G.H."/>
            <person name="Houbraken J."/>
            <person name="Oakley B."/>
            <person name="Pocsi I."/>
            <person name="Scazzocchio C."/>
            <person name="Seiboth B."/>
            <person name="vanKuyk P.A."/>
            <person name="Wortman J."/>
            <person name="Dyer P.S."/>
            <person name="Grigoriev I.V."/>
        </authorList>
    </citation>
    <scope>NUCLEOTIDE SEQUENCE [LARGE SCALE GENOMIC DNA]</scope>
    <source>
        <strain evidence="5">CBS 583.65</strain>
    </source>
</reference>
<dbReference type="PANTHER" id="PTHR47706">
    <property type="entry name" value="NMRA-LIKE FAMILY PROTEIN"/>
    <property type="match status" value="1"/>
</dbReference>
<dbReference type="OrthoDB" id="419598at2759"/>
<dbReference type="VEuPathDB" id="FungiDB:ASPVEDRAFT_133809"/>
<dbReference type="InterPro" id="IPR036291">
    <property type="entry name" value="NAD(P)-bd_dom_sf"/>
</dbReference>
<keyword evidence="5" id="KW-1185">Reference proteome</keyword>
<sequence>MASQLRNVLIFGATGVIGEIIVDAILAAPPGSFDRVGVFTSPSTAESKPAVLDSLRSRGAETFVGNIENSDHVRNAYQGFDTVVSCLGRNMLLAQIQLLDLAESCSDVKRFYPSEFGTDIEYSSDSFKEKPHQAKLRVREWFKSSPRRLEYTYLVTGPYADLYLGKFNQDPRAGSFDVEKRQAVLLGDGRDPISLTTMNDVGKLLVASLAHPEASRNKALKVNSFTTTPNDILAEFERQMGALLNWRVQYTSLETLRLLEDNAYKDANPLAPIYTLRRIWTEGGTLYESRDNELIGAAQVDTLEVAVQRAISTAGEGFRSGEL</sequence>
<accession>A0A1L9PPM7</accession>
<gene>
    <name evidence="4" type="ORF">ASPVEDRAFT_133809</name>
</gene>
<dbReference type="Proteomes" id="UP000184073">
    <property type="component" value="Unassembled WGS sequence"/>
</dbReference>
<evidence type="ECO:0000313" key="4">
    <source>
        <dbReference type="EMBL" id="OJJ03406.1"/>
    </source>
</evidence>
<dbReference type="GeneID" id="63722576"/>
<evidence type="ECO:0000256" key="2">
    <source>
        <dbReference type="ARBA" id="ARBA00023002"/>
    </source>
</evidence>
<keyword evidence="2" id="KW-0560">Oxidoreductase</keyword>
<organism evidence="4 5">
    <name type="scientific">Aspergillus versicolor CBS 583.65</name>
    <dbReference type="NCBI Taxonomy" id="1036611"/>
    <lineage>
        <taxon>Eukaryota</taxon>
        <taxon>Fungi</taxon>
        <taxon>Dikarya</taxon>
        <taxon>Ascomycota</taxon>
        <taxon>Pezizomycotina</taxon>
        <taxon>Eurotiomycetes</taxon>
        <taxon>Eurotiomycetidae</taxon>
        <taxon>Eurotiales</taxon>
        <taxon>Aspergillaceae</taxon>
        <taxon>Aspergillus</taxon>
        <taxon>Aspergillus subgen. Nidulantes</taxon>
    </lineage>
</organism>
<dbReference type="RefSeq" id="XP_040669168.1">
    <property type="nucleotide sequence ID" value="XM_040807065.1"/>
</dbReference>
<evidence type="ECO:0000313" key="5">
    <source>
        <dbReference type="Proteomes" id="UP000184073"/>
    </source>
</evidence>
<name>A0A1L9PPM7_ASPVE</name>
<evidence type="ECO:0000259" key="3">
    <source>
        <dbReference type="Pfam" id="PF05368"/>
    </source>
</evidence>
<dbReference type="AlphaFoldDB" id="A0A1L9PPM7"/>